<evidence type="ECO:0000313" key="2">
    <source>
        <dbReference type="EMBL" id="KAK9013182.1"/>
    </source>
</evidence>
<organism evidence="2 3">
    <name type="scientific">Hibiscus sabdariffa</name>
    <name type="common">roselle</name>
    <dbReference type="NCBI Taxonomy" id="183260"/>
    <lineage>
        <taxon>Eukaryota</taxon>
        <taxon>Viridiplantae</taxon>
        <taxon>Streptophyta</taxon>
        <taxon>Embryophyta</taxon>
        <taxon>Tracheophyta</taxon>
        <taxon>Spermatophyta</taxon>
        <taxon>Magnoliopsida</taxon>
        <taxon>eudicotyledons</taxon>
        <taxon>Gunneridae</taxon>
        <taxon>Pentapetalae</taxon>
        <taxon>rosids</taxon>
        <taxon>malvids</taxon>
        <taxon>Malvales</taxon>
        <taxon>Malvaceae</taxon>
        <taxon>Malvoideae</taxon>
        <taxon>Hibiscus</taxon>
    </lineage>
</organism>
<feature type="region of interest" description="Disordered" evidence="1">
    <location>
        <begin position="61"/>
        <end position="84"/>
    </location>
</feature>
<dbReference type="EMBL" id="JBBPBN010000022">
    <property type="protein sequence ID" value="KAK9013182.1"/>
    <property type="molecule type" value="Genomic_DNA"/>
</dbReference>
<reference evidence="2 3" key="1">
    <citation type="journal article" date="2024" name="G3 (Bethesda)">
        <title>Genome assembly of Hibiscus sabdariffa L. provides insights into metabolisms of medicinal natural products.</title>
        <authorList>
            <person name="Kim T."/>
        </authorList>
    </citation>
    <scope>NUCLEOTIDE SEQUENCE [LARGE SCALE GENOMIC DNA]</scope>
    <source>
        <strain evidence="2">TK-2024</strain>
        <tissue evidence="2">Old leaves</tissue>
    </source>
</reference>
<evidence type="ECO:0000256" key="1">
    <source>
        <dbReference type="SAM" id="MobiDB-lite"/>
    </source>
</evidence>
<accession>A0ABR2RJN3</accession>
<sequence length="84" mass="8876">MTLSSFPFTSPPCSFNASSGACTTLLNLFAYDPQHFGALSHNTSNDTTLKEYTSDFSMNDGVVGSSVQAPSSAQSDKPAPELHI</sequence>
<keyword evidence="3" id="KW-1185">Reference proteome</keyword>
<name>A0ABR2RJN3_9ROSI</name>
<protein>
    <submittedName>
        <fullName evidence="2">Uncharacterized protein</fullName>
    </submittedName>
</protein>
<evidence type="ECO:0000313" key="3">
    <source>
        <dbReference type="Proteomes" id="UP001396334"/>
    </source>
</evidence>
<proteinExistence type="predicted"/>
<gene>
    <name evidence="2" type="ORF">V6N11_041201</name>
</gene>
<dbReference type="Proteomes" id="UP001396334">
    <property type="component" value="Unassembled WGS sequence"/>
</dbReference>
<comment type="caution">
    <text evidence="2">The sequence shown here is derived from an EMBL/GenBank/DDBJ whole genome shotgun (WGS) entry which is preliminary data.</text>
</comment>
<feature type="compositionally biased region" description="Polar residues" evidence="1">
    <location>
        <begin position="65"/>
        <end position="75"/>
    </location>
</feature>